<gene>
    <name evidence="1" type="ORF">DACRYDRAFT_107807</name>
</gene>
<dbReference type="Proteomes" id="UP000030653">
    <property type="component" value="Unassembled WGS sequence"/>
</dbReference>
<dbReference type="RefSeq" id="XP_040628148.1">
    <property type="nucleotide sequence ID" value="XM_040768530.1"/>
</dbReference>
<dbReference type="EMBL" id="JH795864">
    <property type="protein sequence ID" value="EJU01251.1"/>
    <property type="molecule type" value="Genomic_DNA"/>
</dbReference>
<dbReference type="AlphaFoldDB" id="M5FU75"/>
<dbReference type="HOGENOM" id="CLU_1343202_0_0_1"/>
<proteinExistence type="predicted"/>
<organism evidence="1 2">
    <name type="scientific">Dacryopinax primogenitus (strain DJM 731)</name>
    <name type="common">Brown rot fungus</name>
    <dbReference type="NCBI Taxonomy" id="1858805"/>
    <lineage>
        <taxon>Eukaryota</taxon>
        <taxon>Fungi</taxon>
        <taxon>Dikarya</taxon>
        <taxon>Basidiomycota</taxon>
        <taxon>Agaricomycotina</taxon>
        <taxon>Dacrymycetes</taxon>
        <taxon>Dacrymycetales</taxon>
        <taxon>Dacrymycetaceae</taxon>
        <taxon>Dacryopinax</taxon>
    </lineage>
</organism>
<dbReference type="GeneID" id="63683592"/>
<accession>M5FU75</accession>
<sequence>MPSIILGWQDVNNPYSGYLHSLDLVTKPEEMAPANHLLVQAAHHAASSRMVFTIVGMGQVPPELVAPHAPVVAQPVPPSQTEIDQLFPISAPLGPASMQHYDANPTFLPSALPQLPVQPFAPPALGTVLVFMNVNTIVAFMKGLNMCMCITHVKLKDHGTINILCHDGTGEIDLVVWRAYALQAGNVEEGKTYGIYNVAAITSV</sequence>
<evidence type="ECO:0008006" key="3">
    <source>
        <dbReference type="Google" id="ProtNLM"/>
    </source>
</evidence>
<protein>
    <recommendedName>
        <fullName evidence="3">Nucleic acid-binding protein</fullName>
    </recommendedName>
</protein>
<name>M5FU75_DACPD</name>
<evidence type="ECO:0000313" key="2">
    <source>
        <dbReference type="Proteomes" id="UP000030653"/>
    </source>
</evidence>
<reference evidence="1 2" key="1">
    <citation type="journal article" date="2012" name="Science">
        <title>The Paleozoic origin of enzymatic lignin decomposition reconstructed from 31 fungal genomes.</title>
        <authorList>
            <person name="Floudas D."/>
            <person name="Binder M."/>
            <person name="Riley R."/>
            <person name="Barry K."/>
            <person name="Blanchette R.A."/>
            <person name="Henrissat B."/>
            <person name="Martinez A.T."/>
            <person name="Otillar R."/>
            <person name="Spatafora J.W."/>
            <person name="Yadav J.S."/>
            <person name="Aerts A."/>
            <person name="Benoit I."/>
            <person name="Boyd A."/>
            <person name="Carlson A."/>
            <person name="Copeland A."/>
            <person name="Coutinho P.M."/>
            <person name="de Vries R.P."/>
            <person name="Ferreira P."/>
            <person name="Findley K."/>
            <person name="Foster B."/>
            <person name="Gaskell J."/>
            <person name="Glotzer D."/>
            <person name="Gorecki P."/>
            <person name="Heitman J."/>
            <person name="Hesse C."/>
            <person name="Hori C."/>
            <person name="Igarashi K."/>
            <person name="Jurgens J.A."/>
            <person name="Kallen N."/>
            <person name="Kersten P."/>
            <person name="Kohler A."/>
            <person name="Kuees U."/>
            <person name="Kumar T.K.A."/>
            <person name="Kuo A."/>
            <person name="LaButti K."/>
            <person name="Larrondo L.F."/>
            <person name="Lindquist E."/>
            <person name="Ling A."/>
            <person name="Lombard V."/>
            <person name="Lucas S."/>
            <person name="Lundell T."/>
            <person name="Martin R."/>
            <person name="McLaughlin D.J."/>
            <person name="Morgenstern I."/>
            <person name="Morin E."/>
            <person name="Murat C."/>
            <person name="Nagy L.G."/>
            <person name="Nolan M."/>
            <person name="Ohm R.A."/>
            <person name="Patyshakuliyeva A."/>
            <person name="Rokas A."/>
            <person name="Ruiz-Duenas F.J."/>
            <person name="Sabat G."/>
            <person name="Salamov A."/>
            <person name="Samejima M."/>
            <person name="Schmutz J."/>
            <person name="Slot J.C."/>
            <person name="St John F."/>
            <person name="Stenlid J."/>
            <person name="Sun H."/>
            <person name="Sun S."/>
            <person name="Syed K."/>
            <person name="Tsang A."/>
            <person name="Wiebenga A."/>
            <person name="Young D."/>
            <person name="Pisabarro A."/>
            <person name="Eastwood D.C."/>
            <person name="Martin F."/>
            <person name="Cullen D."/>
            <person name="Grigoriev I.V."/>
            <person name="Hibbett D.S."/>
        </authorList>
    </citation>
    <scope>NUCLEOTIDE SEQUENCE [LARGE SCALE GENOMIC DNA]</scope>
    <source>
        <strain evidence="1 2">DJM-731 SS1</strain>
    </source>
</reference>
<evidence type="ECO:0000313" key="1">
    <source>
        <dbReference type="EMBL" id="EJU01251.1"/>
    </source>
</evidence>
<dbReference type="STRING" id="1858805.M5FU75"/>
<keyword evidence="2" id="KW-1185">Reference proteome</keyword>